<keyword evidence="2" id="KW-1133">Transmembrane helix</keyword>
<keyword evidence="2" id="KW-0472">Membrane</keyword>
<accession>A0ABZ1CT37</accession>
<evidence type="ECO:0000313" key="4">
    <source>
        <dbReference type="Proteomes" id="UP001329825"/>
    </source>
</evidence>
<reference evidence="3 4" key="1">
    <citation type="submission" date="2024-01" db="EMBL/GenBank/DDBJ databases">
        <title>Comparative genomics of Cryptococcus and Kwoniella reveals pathogenesis evolution and contrasting modes of karyotype evolution via chromosome fusion or intercentromeric recombination.</title>
        <authorList>
            <person name="Coelho M.A."/>
            <person name="David-Palma M."/>
            <person name="Shea T."/>
            <person name="Bowers K."/>
            <person name="McGinley-Smith S."/>
            <person name="Mohammad A.W."/>
            <person name="Gnirke A."/>
            <person name="Yurkov A.M."/>
            <person name="Nowrousian M."/>
            <person name="Sun S."/>
            <person name="Cuomo C.A."/>
            <person name="Heitman J."/>
        </authorList>
    </citation>
    <scope>NUCLEOTIDE SEQUENCE [LARGE SCALE GENOMIC DNA]</scope>
    <source>
        <strain evidence="3">CBS 11374</strain>
    </source>
</reference>
<feature type="compositionally biased region" description="Polar residues" evidence="1">
    <location>
        <begin position="184"/>
        <end position="195"/>
    </location>
</feature>
<dbReference type="EMBL" id="CP141882">
    <property type="protein sequence ID" value="WRT64927.1"/>
    <property type="molecule type" value="Genomic_DNA"/>
</dbReference>
<keyword evidence="2" id="KW-0812">Transmembrane</keyword>
<gene>
    <name evidence="3" type="ORF">IL334_001867</name>
</gene>
<keyword evidence="4" id="KW-1185">Reference proteome</keyword>
<proteinExistence type="predicted"/>
<dbReference type="Proteomes" id="UP001329825">
    <property type="component" value="Chromosome 2"/>
</dbReference>
<evidence type="ECO:0000256" key="2">
    <source>
        <dbReference type="SAM" id="Phobius"/>
    </source>
</evidence>
<evidence type="ECO:0000256" key="1">
    <source>
        <dbReference type="SAM" id="MobiDB-lite"/>
    </source>
</evidence>
<sequence>MDAFYHHIVPLLPVNIQGIAYNPPNLSDPSSLINVVKLLFPYTKYIILFSAIWIVWSFLSGIFGMFSRVLRFGMKIGPLIGLVAWLMNSSGQGSMDELFGLIKQFVGLQGNNYQGNQGWAPGIASLASLFSENQSSSSKNKKAKSKYQTDPISSRTRNGKKASSNSNSNSNGDSPSAGDIFENLVNSATGNTPGTENDLGNVVQDFVKNSIVKAAGLEWLLGSAEKKQEEKSKGWKTR</sequence>
<feature type="region of interest" description="Disordered" evidence="1">
    <location>
        <begin position="135"/>
        <end position="200"/>
    </location>
</feature>
<dbReference type="GeneID" id="87953998"/>
<feature type="compositionally biased region" description="Low complexity" evidence="1">
    <location>
        <begin position="161"/>
        <end position="179"/>
    </location>
</feature>
<feature type="transmembrane region" description="Helical" evidence="2">
    <location>
        <begin position="45"/>
        <end position="66"/>
    </location>
</feature>
<protein>
    <submittedName>
        <fullName evidence="3">Uncharacterized protein</fullName>
    </submittedName>
</protein>
<evidence type="ECO:0000313" key="3">
    <source>
        <dbReference type="EMBL" id="WRT64927.1"/>
    </source>
</evidence>
<organism evidence="3 4">
    <name type="scientific">Kwoniella shivajii</name>
    <dbReference type="NCBI Taxonomy" id="564305"/>
    <lineage>
        <taxon>Eukaryota</taxon>
        <taxon>Fungi</taxon>
        <taxon>Dikarya</taxon>
        <taxon>Basidiomycota</taxon>
        <taxon>Agaricomycotina</taxon>
        <taxon>Tremellomycetes</taxon>
        <taxon>Tremellales</taxon>
        <taxon>Cryptococcaceae</taxon>
        <taxon>Kwoniella</taxon>
    </lineage>
</organism>
<dbReference type="RefSeq" id="XP_062789667.1">
    <property type="nucleotide sequence ID" value="XM_062933616.1"/>
</dbReference>
<name>A0ABZ1CT37_9TREE</name>